<evidence type="ECO:0000256" key="8">
    <source>
        <dbReference type="ARBA" id="ARBA00023157"/>
    </source>
</evidence>
<feature type="domain" description="Ribonucleotide reductase large subunit C-terminal" evidence="13">
    <location>
        <begin position="86"/>
        <end position="553"/>
    </location>
</feature>
<dbReference type="KEGG" id="caul:KCG34_17685"/>
<evidence type="ECO:0000256" key="2">
    <source>
        <dbReference type="ARBA" id="ARBA00007405"/>
    </source>
</evidence>
<dbReference type="AlphaFoldDB" id="A0A975FX32"/>
<keyword evidence="6 11" id="KW-0560">Oxidoreductase</keyword>
<evidence type="ECO:0000259" key="13">
    <source>
        <dbReference type="Pfam" id="PF02867"/>
    </source>
</evidence>
<protein>
    <recommendedName>
        <fullName evidence="11">Vitamin B12-dependent ribonucleotide reductase</fullName>
        <ecNumber evidence="11">1.17.4.1</ecNumber>
    </recommendedName>
</protein>
<evidence type="ECO:0000256" key="11">
    <source>
        <dbReference type="RuleBase" id="RU364064"/>
    </source>
</evidence>
<dbReference type="RefSeq" id="WP_211936942.1">
    <property type="nucleotide sequence ID" value="NZ_CP073078.1"/>
</dbReference>
<dbReference type="Pfam" id="PF02867">
    <property type="entry name" value="Ribonuc_red_lgC"/>
    <property type="match status" value="1"/>
</dbReference>
<organism evidence="14 15">
    <name type="scientific">Phenylobacterium montanum</name>
    <dbReference type="NCBI Taxonomy" id="2823693"/>
    <lineage>
        <taxon>Bacteria</taxon>
        <taxon>Pseudomonadati</taxon>
        <taxon>Pseudomonadota</taxon>
        <taxon>Alphaproteobacteria</taxon>
        <taxon>Caulobacterales</taxon>
        <taxon>Caulobacteraceae</taxon>
        <taxon>Phenylobacterium</taxon>
    </lineage>
</organism>
<dbReference type="GO" id="GO:0004748">
    <property type="term" value="F:ribonucleoside-diphosphate reductase activity, thioredoxin disulfide as acceptor"/>
    <property type="evidence" value="ECO:0007669"/>
    <property type="project" value="UniProtKB-EC"/>
</dbReference>
<evidence type="ECO:0000256" key="5">
    <source>
        <dbReference type="ARBA" id="ARBA00022741"/>
    </source>
</evidence>
<evidence type="ECO:0000256" key="6">
    <source>
        <dbReference type="ARBA" id="ARBA00023002"/>
    </source>
</evidence>
<keyword evidence="8" id="KW-1015">Disulfide bond</keyword>
<keyword evidence="4 11" id="KW-0237">DNA synthesis</keyword>
<evidence type="ECO:0000256" key="7">
    <source>
        <dbReference type="ARBA" id="ARBA00023116"/>
    </source>
</evidence>
<comment type="cofactor">
    <cofactor evidence="1 11">
        <name>adenosylcob(III)alamin</name>
        <dbReference type="ChEBI" id="CHEBI:18408"/>
    </cofactor>
</comment>
<keyword evidence="7" id="KW-0215">Deoxyribonucleotide synthesis</keyword>
<dbReference type="InterPro" id="IPR013344">
    <property type="entry name" value="RNR_NrdJ/NrdZ"/>
</dbReference>
<evidence type="ECO:0000256" key="3">
    <source>
        <dbReference type="ARBA" id="ARBA00022628"/>
    </source>
</evidence>
<dbReference type="PRINTS" id="PR01183">
    <property type="entry name" value="RIBORDTASEM1"/>
</dbReference>
<feature type="domain" description="Ribonucleotide reductase large subunit N-terminal" evidence="12">
    <location>
        <begin position="18"/>
        <end position="80"/>
    </location>
</feature>
<reference evidence="14" key="1">
    <citation type="submission" date="2021-04" db="EMBL/GenBank/DDBJ databases">
        <title>The complete genome sequence of Caulobacter sp. S6.</title>
        <authorList>
            <person name="Tang Y."/>
            <person name="Ouyang W."/>
            <person name="Liu Q."/>
            <person name="Huang B."/>
            <person name="Guo Z."/>
            <person name="Lei P."/>
        </authorList>
    </citation>
    <scope>NUCLEOTIDE SEQUENCE</scope>
    <source>
        <strain evidence="14">S6</strain>
    </source>
</reference>
<comment type="similarity">
    <text evidence="2 11">Belongs to the ribonucleoside diphosphate reductase class-2 family.</text>
</comment>
<dbReference type="InterPro" id="IPR013509">
    <property type="entry name" value="RNR_lsu_N"/>
</dbReference>
<dbReference type="InterPro" id="IPR000788">
    <property type="entry name" value="RNR_lg_C"/>
</dbReference>
<evidence type="ECO:0000259" key="12">
    <source>
        <dbReference type="Pfam" id="PF00317"/>
    </source>
</evidence>
<sequence>MNGASPSDGAAESLAGFVWRTRYRAPGEGSLDDTLRRVARATAAAEQDRQGWEARFYAVLKDLRFVPGGRILAGAGRPGGATLLNCFVLPGPGASVERCMASLSEAMVTLCAGGGVGIDFSGAPQRGAAVADGPAAPGPVALLALWDQACAVLLAEAQRRGAMMGALNCAHPDVETFAAAKGRPGALPRFDLSIGITDGFMAAVEADRAWTLRFPIAAGGRAPGRLVRARDLWRHIMTCAYETGEPGVLFLDRIDEANNLRGQERIATTNPCGEIPLPDYGGCTLGSLNLARFVKDPFTERARLDLAGLAQTAATAVRLLDNVIDLSPYPLPKQAEAARSSRRVGLGIMGLADALVMLGMRYGEPASLQAAAEMMRAIRDAAYGASIGLAREKGAFPVFQRDAYLASPFVQALPPGVRDGIAEHGIRNSHLLAIAPTGAISLLAGAGSSGLEPIFDEVRSLTVAGDDGSAQAFQVLDPAVAAWRAMGRSARPPGYVEARELSIAAHLGMQAALQPFVDNAISKTVNVASDLPFEAFQDIYRDAHRLGLKGCTVFRGCAARACEA</sequence>
<dbReference type="NCBIfam" id="TIGR02504">
    <property type="entry name" value="NrdJ_Z"/>
    <property type="match status" value="1"/>
</dbReference>
<gene>
    <name evidence="14" type="ORF">KCG34_17685</name>
</gene>
<dbReference type="Gene3D" id="3.20.70.20">
    <property type="match status" value="1"/>
</dbReference>
<dbReference type="CDD" id="cd02888">
    <property type="entry name" value="RNR_II_dimer"/>
    <property type="match status" value="1"/>
</dbReference>
<dbReference type="EC" id="1.17.4.1" evidence="11"/>
<evidence type="ECO:0000313" key="14">
    <source>
        <dbReference type="EMBL" id="QUD86890.1"/>
    </source>
</evidence>
<dbReference type="PANTHER" id="PTHR43371">
    <property type="entry name" value="VITAMIN B12-DEPENDENT RIBONUCLEOTIDE REDUCTASE"/>
    <property type="match status" value="1"/>
</dbReference>
<dbReference type="GO" id="GO:0005524">
    <property type="term" value="F:ATP binding"/>
    <property type="evidence" value="ECO:0007669"/>
    <property type="project" value="InterPro"/>
</dbReference>
<keyword evidence="9 11" id="KW-0170">Cobalt</keyword>
<dbReference type="GO" id="GO:0071897">
    <property type="term" value="P:DNA biosynthetic process"/>
    <property type="evidence" value="ECO:0007669"/>
    <property type="project" value="UniProtKB-KW"/>
</dbReference>
<dbReference type="PANTHER" id="PTHR43371:SF1">
    <property type="entry name" value="RIBONUCLEOSIDE-DIPHOSPHATE REDUCTASE"/>
    <property type="match status" value="1"/>
</dbReference>
<dbReference type="InterPro" id="IPR050862">
    <property type="entry name" value="RdRp_reductase_class-2"/>
</dbReference>
<proteinExistence type="inferred from homology"/>
<accession>A0A975FX32</accession>
<dbReference type="EMBL" id="CP073078">
    <property type="protein sequence ID" value="QUD86890.1"/>
    <property type="molecule type" value="Genomic_DNA"/>
</dbReference>
<dbReference type="SUPFAM" id="SSF51998">
    <property type="entry name" value="PFL-like glycyl radical enzymes"/>
    <property type="match status" value="1"/>
</dbReference>
<name>A0A975FX32_9CAUL</name>
<comment type="catalytic activity">
    <reaction evidence="10 11">
        <text>a 2'-deoxyribonucleoside 5'-diphosphate + [thioredoxin]-disulfide + H2O = a ribonucleoside 5'-diphosphate + [thioredoxin]-dithiol</text>
        <dbReference type="Rhea" id="RHEA:23252"/>
        <dbReference type="Rhea" id="RHEA-COMP:10698"/>
        <dbReference type="Rhea" id="RHEA-COMP:10700"/>
        <dbReference type="ChEBI" id="CHEBI:15377"/>
        <dbReference type="ChEBI" id="CHEBI:29950"/>
        <dbReference type="ChEBI" id="CHEBI:50058"/>
        <dbReference type="ChEBI" id="CHEBI:57930"/>
        <dbReference type="ChEBI" id="CHEBI:73316"/>
        <dbReference type="EC" id="1.17.4.1"/>
    </reaction>
</comment>
<evidence type="ECO:0000256" key="10">
    <source>
        <dbReference type="ARBA" id="ARBA00047754"/>
    </source>
</evidence>
<evidence type="ECO:0000256" key="1">
    <source>
        <dbReference type="ARBA" id="ARBA00001922"/>
    </source>
</evidence>
<evidence type="ECO:0000313" key="15">
    <source>
        <dbReference type="Proteomes" id="UP000676409"/>
    </source>
</evidence>
<dbReference type="GO" id="GO:0009263">
    <property type="term" value="P:deoxyribonucleotide biosynthetic process"/>
    <property type="evidence" value="ECO:0007669"/>
    <property type="project" value="UniProtKB-KW"/>
</dbReference>
<evidence type="ECO:0000256" key="9">
    <source>
        <dbReference type="ARBA" id="ARBA00023285"/>
    </source>
</evidence>
<keyword evidence="5 11" id="KW-0547">Nucleotide-binding</keyword>
<dbReference type="GO" id="GO:0031419">
    <property type="term" value="F:cobalamin binding"/>
    <property type="evidence" value="ECO:0007669"/>
    <property type="project" value="UniProtKB-KW"/>
</dbReference>
<dbReference type="Pfam" id="PF00317">
    <property type="entry name" value="Ribonuc_red_lgN"/>
    <property type="match status" value="1"/>
</dbReference>
<evidence type="ECO:0000256" key="4">
    <source>
        <dbReference type="ARBA" id="ARBA00022634"/>
    </source>
</evidence>
<dbReference type="Proteomes" id="UP000676409">
    <property type="component" value="Chromosome"/>
</dbReference>
<keyword evidence="3 11" id="KW-0846">Cobalamin</keyword>
<comment type="function">
    <text evidence="11">Catalyzes the reduction of ribonucleotides to deoxyribonucleotides. May function to provide a pool of deoxyribonucleotide precursors for DNA repair during oxygen limitation and/or for immediate growth after restoration of oxygen.</text>
</comment>
<keyword evidence="15" id="KW-1185">Reference proteome</keyword>